<proteinExistence type="predicted"/>
<dbReference type="RefSeq" id="WP_066312011.1">
    <property type="nucleotide sequence ID" value="NZ_LQRT01000005.1"/>
</dbReference>
<name>A0A163BE55_9FLAO</name>
<comment type="caution">
    <text evidence="1">The sequence shown here is derived from an EMBL/GenBank/DDBJ whole genome shotgun (WGS) entry which is preliminary data.</text>
</comment>
<dbReference type="Proteomes" id="UP000076715">
    <property type="component" value="Unassembled WGS sequence"/>
</dbReference>
<dbReference type="AlphaFoldDB" id="A0A163BE55"/>
<protein>
    <submittedName>
        <fullName evidence="1">Uncharacterized protein</fullName>
    </submittedName>
</protein>
<reference evidence="1 2" key="1">
    <citation type="submission" date="2016-01" db="EMBL/GenBank/DDBJ databases">
        <title>The draft genome sequence of Aquimarina sp. RZW4-3-2.</title>
        <authorList>
            <person name="Wang Y."/>
        </authorList>
    </citation>
    <scope>NUCLEOTIDE SEQUENCE [LARGE SCALE GENOMIC DNA]</scope>
    <source>
        <strain evidence="1 2">RZW4-3-2</strain>
    </source>
</reference>
<evidence type="ECO:0000313" key="1">
    <source>
        <dbReference type="EMBL" id="KZS41302.1"/>
    </source>
</evidence>
<keyword evidence="2" id="KW-1185">Reference proteome</keyword>
<dbReference type="EMBL" id="LQRT01000005">
    <property type="protein sequence ID" value="KZS41302.1"/>
    <property type="molecule type" value="Genomic_DNA"/>
</dbReference>
<dbReference type="PROSITE" id="PS51257">
    <property type="entry name" value="PROKAR_LIPOPROTEIN"/>
    <property type="match status" value="1"/>
</dbReference>
<gene>
    <name evidence="1" type="ORF">AWE51_21595</name>
</gene>
<sequence>MKKLIFVVTILTGILFYSCSSDEESISPTFRFLEFEKDVLLPALNERDITFFAIDFDPNIGNWEITLSDGQKNIPVTLSQVETTRFGWVNTESNLQRIYIKAPAFGNGDYTLTIKNNTTNQIYSDTFLVRGDIFTNIEPTTITSYTIGDGTNKTPDYLYFQNTSNTITQGVTTNGIERVRLENATTFESFTLGHEVNTNGFLRFDIPLTIPVGTYFLSIVYNNGLSTYYEKDIVVMEQKLPKINAINKEMFVEGETLTITGEALRYFVNEELLPTNGLSTIRTRTDLIFKDQNRDFQFSFGAYEDDENFENINPAATELSFKIPLKSESFLFSDRDQTFFEGEVFIRSGAYESNSFPVRIDY</sequence>
<accession>A0A163BE55</accession>
<evidence type="ECO:0000313" key="2">
    <source>
        <dbReference type="Proteomes" id="UP000076715"/>
    </source>
</evidence>
<dbReference type="OrthoDB" id="1333061at2"/>
<organism evidence="1 2">
    <name type="scientific">Aquimarina aggregata</name>
    <dbReference type="NCBI Taxonomy" id="1642818"/>
    <lineage>
        <taxon>Bacteria</taxon>
        <taxon>Pseudomonadati</taxon>
        <taxon>Bacteroidota</taxon>
        <taxon>Flavobacteriia</taxon>
        <taxon>Flavobacteriales</taxon>
        <taxon>Flavobacteriaceae</taxon>
        <taxon>Aquimarina</taxon>
    </lineage>
</organism>